<feature type="domain" description="Ig-like" evidence="4">
    <location>
        <begin position="63"/>
        <end position="160"/>
    </location>
</feature>
<dbReference type="InterPro" id="IPR007110">
    <property type="entry name" value="Ig-like_dom"/>
</dbReference>
<evidence type="ECO:0000313" key="5">
    <source>
        <dbReference type="EMBL" id="KAJ8411537.1"/>
    </source>
</evidence>
<sequence>MTTLLLLPCLLSLNSLLTDTQISISQPPAAFCLMVSEGVTMHCGLSEHCGDFLQRAGGAPSSPVVTVLTPSREEMASTRQATLICLVSGFYPYPVRVSWTVDGHTATGNQLDSQSVYSSDKTYSMSSTLVLSRSAWDSGEVFTCAVQHESLQAPESQTIRRSQCSPE</sequence>
<comment type="caution">
    <text evidence="5">The sequence shown here is derived from an EMBL/GenBank/DDBJ whole genome shotgun (WGS) entry which is preliminary data.</text>
</comment>
<gene>
    <name evidence="5" type="ORF">AAFF_G00163450</name>
</gene>
<protein>
    <recommendedName>
        <fullName evidence="4">Ig-like domain-containing protein</fullName>
    </recommendedName>
</protein>
<feature type="chain" id="PRO_5041897571" description="Ig-like domain-containing protein" evidence="3">
    <location>
        <begin position="21"/>
        <end position="167"/>
    </location>
</feature>
<name>A0AAD7WW80_9TELE</name>
<dbReference type="PANTHER" id="PTHR23411">
    <property type="entry name" value="TAPASIN"/>
    <property type="match status" value="1"/>
</dbReference>
<dbReference type="PROSITE" id="PS50835">
    <property type="entry name" value="IG_LIKE"/>
    <property type="match status" value="1"/>
</dbReference>
<dbReference type="Pfam" id="PF07654">
    <property type="entry name" value="C1-set"/>
    <property type="match status" value="1"/>
</dbReference>
<dbReference type="FunFam" id="2.60.40.10:FF:000283">
    <property type="entry name" value="Immunoglobulin kappa constant"/>
    <property type="match status" value="1"/>
</dbReference>
<dbReference type="InterPro" id="IPR013783">
    <property type="entry name" value="Ig-like_fold"/>
</dbReference>
<organism evidence="5 6">
    <name type="scientific">Aldrovandia affinis</name>
    <dbReference type="NCBI Taxonomy" id="143900"/>
    <lineage>
        <taxon>Eukaryota</taxon>
        <taxon>Metazoa</taxon>
        <taxon>Chordata</taxon>
        <taxon>Craniata</taxon>
        <taxon>Vertebrata</taxon>
        <taxon>Euteleostomi</taxon>
        <taxon>Actinopterygii</taxon>
        <taxon>Neopterygii</taxon>
        <taxon>Teleostei</taxon>
        <taxon>Notacanthiformes</taxon>
        <taxon>Halosauridae</taxon>
        <taxon>Aldrovandia</taxon>
    </lineage>
</organism>
<dbReference type="Proteomes" id="UP001221898">
    <property type="component" value="Unassembled WGS sequence"/>
</dbReference>
<dbReference type="InterPro" id="IPR003597">
    <property type="entry name" value="Ig_C1-set"/>
</dbReference>
<feature type="signal peptide" evidence="3">
    <location>
        <begin position="1"/>
        <end position="20"/>
    </location>
</feature>
<reference evidence="5" key="1">
    <citation type="journal article" date="2023" name="Science">
        <title>Genome structures resolve the early diversification of teleost fishes.</title>
        <authorList>
            <person name="Parey E."/>
            <person name="Louis A."/>
            <person name="Montfort J."/>
            <person name="Bouchez O."/>
            <person name="Roques C."/>
            <person name="Iampietro C."/>
            <person name="Lluch J."/>
            <person name="Castinel A."/>
            <person name="Donnadieu C."/>
            <person name="Desvignes T."/>
            <person name="Floi Bucao C."/>
            <person name="Jouanno E."/>
            <person name="Wen M."/>
            <person name="Mejri S."/>
            <person name="Dirks R."/>
            <person name="Jansen H."/>
            <person name="Henkel C."/>
            <person name="Chen W.J."/>
            <person name="Zahm M."/>
            <person name="Cabau C."/>
            <person name="Klopp C."/>
            <person name="Thompson A.W."/>
            <person name="Robinson-Rechavi M."/>
            <person name="Braasch I."/>
            <person name="Lecointre G."/>
            <person name="Bobe J."/>
            <person name="Postlethwait J.H."/>
            <person name="Berthelot C."/>
            <person name="Roest Crollius H."/>
            <person name="Guiguen Y."/>
        </authorList>
    </citation>
    <scope>NUCLEOTIDE SEQUENCE</scope>
    <source>
        <strain evidence="5">NC1722</strain>
    </source>
</reference>
<keyword evidence="2" id="KW-0393">Immunoglobulin domain</keyword>
<dbReference type="InterPro" id="IPR050380">
    <property type="entry name" value="Immune_Resp_Modulators"/>
</dbReference>
<keyword evidence="6" id="KW-1185">Reference proteome</keyword>
<dbReference type="SUPFAM" id="SSF48726">
    <property type="entry name" value="Immunoglobulin"/>
    <property type="match status" value="1"/>
</dbReference>
<dbReference type="InterPro" id="IPR036179">
    <property type="entry name" value="Ig-like_dom_sf"/>
</dbReference>
<evidence type="ECO:0000256" key="3">
    <source>
        <dbReference type="SAM" id="SignalP"/>
    </source>
</evidence>
<evidence type="ECO:0000256" key="2">
    <source>
        <dbReference type="ARBA" id="ARBA00023319"/>
    </source>
</evidence>
<accession>A0AAD7WW80</accession>
<evidence type="ECO:0000256" key="1">
    <source>
        <dbReference type="ARBA" id="ARBA00023157"/>
    </source>
</evidence>
<keyword evidence="3" id="KW-0732">Signal</keyword>
<dbReference type="AlphaFoldDB" id="A0AAD7WW80"/>
<dbReference type="SMART" id="SM00407">
    <property type="entry name" value="IGc1"/>
    <property type="match status" value="1"/>
</dbReference>
<keyword evidence="1" id="KW-1015">Disulfide bond</keyword>
<evidence type="ECO:0000259" key="4">
    <source>
        <dbReference type="PROSITE" id="PS50835"/>
    </source>
</evidence>
<dbReference type="Gene3D" id="2.60.40.10">
    <property type="entry name" value="Immunoglobulins"/>
    <property type="match status" value="1"/>
</dbReference>
<evidence type="ECO:0000313" key="6">
    <source>
        <dbReference type="Proteomes" id="UP001221898"/>
    </source>
</evidence>
<dbReference type="EMBL" id="JAINUG010000022">
    <property type="protein sequence ID" value="KAJ8411537.1"/>
    <property type="molecule type" value="Genomic_DNA"/>
</dbReference>
<proteinExistence type="predicted"/>